<reference evidence="3" key="1">
    <citation type="submission" date="2016-03" db="EMBL/GenBank/DDBJ databases">
        <authorList>
            <person name="Ploux O."/>
        </authorList>
    </citation>
    <scope>NUCLEOTIDE SEQUENCE [LARGE SCALE GENOMIC DNA]</scope>
    <source>
        <strain evidence="3">UK7</strain>
    </source>
</reference>
<organism evidence="2 3">
    <name type="scientific">Rhynchosporium graminicola</name>
    <dbReference type="NCBI Taxonomy" id="2792576"/>
    <lineage>
        <taxon>Eukaryota</taxon>
        <taxon>Fungi</taxon>
        <taxon>Dikarya</taxon>
        <taxon>Ascomycota</taxon>
        <taxon>Pezizomycotina</taxon>
        <taxon>Leotiomycetes</taxon>
        <taxon>Helotiales</taxon>
        <taxon>Ploettnerulaceae</taxon>
        <taxon>Rhynchosporium</taxon>
    </lineage>
</organism>
<feature type="compositionally biased region" description="Gly residues" evidence="1">
    <location>
        <begin position="43"/>
        <end position="63"/>
    </location>
</feature>
<comment type="caution">
    <text evidence="2">The sequence shown here is derived from an EMBL/GenBank/DDBJ whole genome shotgun (WGS) entry which is preliminary data.</text>
</comment>
<proteinExistence type="predicted"/>
<dbReference type="AlphaFoldDB" id="A0A1E1K3W6"/>
<evidence type="ECO:0000313" key="2">
    <source>
        <dbReference type="EMBL" id="CZS92570.1"/>
    </source>
</evidence>
<protein>
    <submittedName>
        <fullName evidence="2">Uncharacterized protein</fullName>
    </submittedName>
</protein>
<gene>
    <name evidence="2" type="ORF">RCO7_01864</name>
</gene>
<feature type="compositionally biased region" description="Basic and acidic residues" evidence="1">
    <location>
        <begin position="1"/>
        <end position="27"/>
    </location>
</feature>
<dbReference type="InParanoid" id="A0A1E1K3W6"/>
<sequence length="92" mass="9372">MARAKHDQGSAERIARCRGINSREAKSAARSAKHNKAKSDQSGGEGGTGTGSGSSSGGDSGGGDSEECPNINRSGGRCSTRDPCVAHIPSWR</sequence>
<accession>A0A1E1K3W6</accession>
<keyword evidence="3" id="KW-1185">Reference proteome</keyword>
<dbReference type="Proteomes" id="UP000178129">
    <property type="component" value="Unassembled WGS sequence"/>
</dbReference>
<feature type="region of interest" description="Disordered" evidence="1">
    <location>
        <begin position="1"/>
        <end position="92"/>
    </location>
</feature>
<name>A0A1E1K3W6_9HELO</name>
<dbReference type="EMBL" id="FJUW01000006">
    <property type="protein sequence ID" value="CZS92570.1"/>
    <property type="molecule type" value="Genomic_DNA"/>
</dbReference>
<evidence type="ECO:0000313" key="3">
    <source>
        <dbReference type="Proteomes" id="UP000178129"/>
    </source>
</evidence>
<evidence type="ECO:0000256" key="1">
    <source>
        <dbReference type="SAM" id="MobiDB-lite"/>
    </source>
</evidence>